<protein>
    <submittedName>
        <fullName evidence="1">Uncharacterized protein</fullName>
    </submittedName>
</protein>
<evidence type="ECO:0000313" key="1">
    <source>
        <dbReference type="EMBL" id="PLC11691.1"/>
    </source>
</evidence>
<reference evidence="1 2" key="1">
    <citation type="submission" date="2015-12" db="EMBL/GenBank/DDBJ databases">
        <authorList>
            <person name="Shamseldin A."/>
            <person name="Moawad H."/>
            <person name="Abd El-Rahim W.M."/>
            <person name="Sadowsky M.J."/>
        </authorList>
    </citation>
    <scope>NUCLEOTIDE SEQUENCE [LARGE SCALE GENOMIC DNA]</scope>
    <source>
        <strain evidence="1 2">S43</strain>
    </source>
</reference>
<gene>
    <name evidence="1" type="ORF">AUQ48_04865</name>
</gene>
<sequence length="67" mass="7039">MPSGAGARSSGRIPTVTSWPVRACCWVRVRATRTVPTVATPSVTRVRKRFIAGEPMNPATNSVAGAS</sequence>
<dbReference type="Proteomes" id="UP000234632">
    <property type="component" value="Unassembled WGS sequence"/>
</dbReference>
<comment type="caution">
    <text evidence="1">The sequence shown here is derived from an EMBL/GenBank/DDBJ whole genome shotgun (WGS) entry which is preliminary data.</text>
</comment>
<accession>A0A2N4T0D5</accession>
<name>A0A2N4T0D5_9MICC</name>
<proteinExistence type="predicted"/>
<evidence type="ECO:0000313" key="2">
    <source>
        <dbReference type="Proteomes" id="UP000234632"/>
    </source>
</evidence>
<dbReference type="EMBL" id="LOMZ01000001">
    <property type="protein sequence ID" value="PLC11691.1"/>
    <property type="molecule type" value="Genomic_DNA"/>
</dbReference>
<organism evidence="1 2">
    <name type="scientific">Kocuria flava</name>
    <dbReference type="NCBI Taxonomy" id="446860"/>
    <lineage>
        <taxon>Bacteria</taxon>
        <taxon>Bacillati</taxon>
        <taxon>Actinomycetota</taxon>
        <taxon>Actinomycetes</taxon>
        <taxon>Micrococcales</taxon>
        <taxon>Micrococcaceae</taxon>
        <taxon>Kocuria</taxon>
    </lineage>
</organism>
<dbReference type="AlphaFoldDB" id="A0A2N4T0D5"/>